<keyword evidence="4" id="KW-1185">Reference proteome</keyword>
<dbReference type="PANTHER" id="PTHR15327">
    <property type="entry name" value="MICROFIBRIL-ASSOCIATED PROTEIN"/>
    <property type="match status" value="1"/>
</dbReference>
<evidence type="ECO:0000256" key="1">
    <source>
        <dbReference type="SAM" id="MobiDB-lite"/>
    </source>
</evidence>
<feature type="domain" description="Micro-fibrillar-associated protein 1 C-terminal" evidence="2">
    <location>
        <begin position="141"/>
        <end position="342"/>
    </location>
</feature>
<protein>
    <submittedName>
        <fullName evidence="3">Microfibrillar-associated protein 1</fullName>
    </submittedName>
</protein>
<feature type="compositionally biased region" description="Acidic residues" evidence="1">
    <location>
        <begin position="134"/>
        <end position="146"/>
    </location>
</feature>
<dbReference type="Proteomes" id="UP000037751">
    <property type="component" value="Unassembled WGS sequence"/>
</dbReference>
<name>A0A0M9VRI9_9BASI</name>
<dbReference type="InterPro" id="IPR033194">
    <property type="entry name" value="MFAP1"/>
</dbReference>
<evidence type="ECO:0000313" key="4">
    <source>
        <dbReference type="Proteomes" id="UP000037751"/>
    </source>
</evidence>
<evidence type="ECO:0000313" key="3">
    <source>
        <dbReference type="EMBL" id="KOS16532.1"/>
    </source>
</evidence>
<feature type="region of interest" description="Disordered" evidence="1">
    <location>
        <begin position="198"/>
        <end position="217"/>
    </location>
</feature>
<dbReference type="InterPro" id="IPR009730">
    <property type="entry name" value="MFAP1_C"/>
</dbReference>
<accession>A0A0M9VRI9</accession>
<evidence type="ECO:0000259" key="2">
    <source>
        <dbReference type="Pfam" id="PF06991"/>
    </source>
</evidence>
<reference evidence="3 4" key="1">
    <citation type="submission" date="2015-07" db="EMBL/GenBank/DDBJ databases">
        <title>Draft Genome Sequence of Malassezia furfur CBS1878 and Malassezia pachydermatis CBS1879.</title>
        <authorList>
            <person name="Triana S."/>
            <person name="Ohm R."/>
            <person name="Gonzalez A."/>
            <person name="DeCock H."/>
            <person name="Restrepo S."/>
            <person name="Celis A."/>
        </authorList>
    </citation>
    <scope>NUCLEOTIDE SEQUENCE [LARGE SCALE GENOMIC DNA]</scope>
    <source>
        <strain evidence="3 4">CBS 1879</strain>
    </source>
</reference>
<comment type="caution">
    <text evidence="3">The sequence shown here is derived from an EMBL/GenBank/DDBJ whole genome shotgun (WGS) entry which is preliminary data.</text>
</comment>
<gene>
    <name evidence="3" type="ORF">Malapachy_3645</name>
</gene>
<feature type="compositionally biased region" description="Low complexity" evidence="1">
    <location>
        <begin position="50"/>
        <end position="71"/>
    </location>
</feature>
<feature type="compositionally biased region" description="Acidic residues" evidence="1">
    <location>
        <begin position="206"/>
        <end position="217"/>
    </location>
</feature>
<dbReference type="EMBL" id="LGAV01000001">
    <property type="protein sequence ID" value="KOS16532.1"/>
    <property type="molecule type" value="Genomic_DNA"/>
</dbReference>
<organism evidence="3 4">
    <name type="scientific">Malassezia pachydermatis</name>
    <dbReference type="NCBI Taxonomy" id="77020"/>
    <lineage>
        <taxon>Eukaryota</taxon>
        <taxon>Fungi</taxon>
        <taxon>Dikarya</taxon>
        <taxon>Basidiomycota</taxon>
        <taxon>Ustilaginomycotina</taxon>
        <taxon>Malasseziomycetes</taxon>
        <taxon>Malasseziales</taxon>
        <taxon>Malasseziaceae</taxon>
        <taxon>Malassezia</taxon>
    </lineage>
</organism>
<feature type="region of interest" description="Disordered" evidence="1">
    <location>
        <begin position="1"/>
        <end position="185"/>
    </location>
</feature>
<feature type="compositionally biased region" description="Basic and acidic residues" evidence="1">
    <location>
        <begin position="157"/>
        <end position="185"/>
    </location>
</feature>
<dbReference type="AlphaFoldDB" id="A0A0M9VRI9"/>
<dbReference type="VEuPathDB" id="FungiDB:Malapachy_3645"/>
<dbReference type="GeneID" id="28729985"/>
<dbReference type="Pfam" id="PF06991">
    <property type="entry name" value="MFAP1"/>
    <property type="match status" value="1"/>
</dbReference>
<dbReference type="STRING" id="77020.A0A0M9VRI9"/>
<sequence>MSQRVARPVARYRPGQAPAAAQDVDSSDEETVPSSKPVERVRLPSRVTSAPKVAAAVPVAPTAPRPAAAPVDMDEYETDSEEDVKPTRPGPSTHTPPARTQPPPPRPLNKQALPPAAVQLHAPPIQDASSSSEYDSESEDESEDEAPAPLLKPVFVSKRDRAAPKPEHVETTKRSAEALQAEKKAAHDLAAERVVRALKEKQHDEETMEIDDTDGLDPDAEFAAWRVRELARLERVRQAERARQLEEEEVARRRALPEDVRLREDMAHARQTRAEKQRGQQGFMQKYYHKGAFFQDMDILQRDYSQSTGDAVDKSQLPQIMQKRSFGKRSQSKWTHLAAEDTTKQGLPDLRTQGATRRT</sequence>
<feature type="region of interest" description="Disordered" evidence="1">
    <location>
        <begin position="240"/>
        <end position="262"/>
    </location>
</feature>
<feature type="compositionally biased region" description="Acidic residues" evidence="1">
    <location>
        <begin position="72"/>
        <end position="82"/>
    </location>
</feature>
<dbReference type="OrthoDB" id="1111734at2759"/>
<proteinExistence type="predicted"/>
<dbReference type="RefSeq" id="XP_017994164.1">
    <property type="nucleotide sequence ID" value="XM_018138109.1"/>
</dbReference>
<feature type="region of interest" description="Disordered" evidence="1">
    <location>
        <begin position="309"/>
        <end position="359"/>
    </location>
</feature>